<sequence length="125" mass="13183">MNPPFDPTVLRIEGETVVLRGSECIGCTALLFPARAVCARCGEQTRDCLLPTTGVVRTWCGMSIPLPGVASPANIARVELAPSLIVQGVLDGEADIGDRVVLVPTLIAAGQEAYTGYGFTRSDHE</sequence>
<evidence type="ECO:0000313" key="1">
    <source>
        <dbReference type="EMBL" id="ODQ84793.1"/>
    </source>
</evidence>
<dbReference type="InterPro" id="IPR012340">
    <property type="entry name" value="NA-bd_OB-fold"/>
</dbReference>
<reference evidence="2" key="1">
    <citation type="submission" date="2016-09" db="EMBL/GenBank/DDBJ databases">
        <authorList>
            <person name="Greninger A.L."/>
            <person name="Jerome K.R."/>
            <person name="Mcnair B."/>
            <person name="Wallis C."/>
            <person name="Fang F."/>
        </authorList>
    </citation>
    <scope>NUCLEOTIDE SEQUENCE [LARGE SCALE GENOMIC DNA]</scope>
    <source>
        <strain evidence="2">M7</strain>
    </source>
</reference>
<dbReference type="RefSeq" id="WP_069407884.1">
    <property type="nucleotide sequence ID" value="NZ_MIGZ01000236.1"/>
</dbReference>
<keyword evidence="2" id="KW-1185">Reference proteome</keyword>
<dbReference type="SUPFAM" id="SSF50249">
    <property type="entry name" value="Nucleic acid-binding proteins"/>
    <property type="match status" value="1"/>
</dbReference>
<proteinExistence type="predicted"/>
<dbReference type="EMBL" id="MIGZ01000236">
    <property type="protein sequence ID" value="ODQ84793.1"/>
    <property type="molecule type" value="Genomic_DNA"/>
</dbReference>
<protein>
    <recommendedName>
        <fullName evidence="3">DUF35 domain-containing protein</fullName>
    </recommendedName>
</protein>
<evidence type="ECO:0000313" key="2">
    <source>
        <dbReference type="Proteomes" id="UP000094243"/>
    </source>
</evidence>
<gene>
    <name evidence="1" type="ORF">BHQ17_25845</name>
</gene>
<dbReference type="AlphaFoldDB" id="A0A1E3R4H9"/>
<dbReference type="OrthoDB" id="4714412at2"/>
<name>A0A1E3R4H9_9MYCO</name>
<accession>A0A1E3R4H9</accession>
<evidence type="ECO:0008006" key="3">
    <source>
        <dbReference type="Google" id="ProtNLM"/>
    </source>
</evidence>
<comment type="caution">
    <text evidence="1">The sequence shown here is derived from an EMBL/GenBank/DDBJ whole genome shotgun (WGS) entry which is preliminary data.</text>
</comment>
<organism evidence="1 2">
    <name type="scientific">Mycolicibacterium holsaticum</name>
    <dbReference type="NCBI Taxonomy" id="152142"/>
    <lineage>
        <taxon>Bacteria</taxon>
        <taxon>Bacillati</taxon>
        <taxon>Actinomycetota</taxon>
        <taxon>Actinomycetes</taxon>
        <taxon>Mycobacteriales</taxon>
        <taxon>Mycobacteriaceae</taxon>
        <taxon>Mycolicibacterium</taxon>
    </lineage>
</organism>
<dbReference type="Proteomes" id="UP000094243">
    <property type="component" value="Unassembled WGS sequence"/>
</dbReference>